<keyword evidence="2" id="KW-0695">RNA-directed DNA polymerase</keyword>
<dbReference type="InterPro" id="IPR030931">
    <property type="entry name" value="Group_II_RT_mat"/>
</dbReference>
<dbReference type="EMBL" id="VCYH01000007">
    <property type="protein sequence ID" value="MDN7025478.1"/>
    <property type="molecule type" value="Genomic_DNA"/>
</dbReference>
<dbReference type="InterPro" id="IPR043502">
    <property type="entry name" value="DNA/RNA_pol_sf"/>
</dbReference>
<reference evidence="2" key="1">
    <citation type="submission" date="2019-05" db="EMBL/GenBank/DDBJ databases">
        <title>Methanoculleus sp. FWC-SCC1, a methanogenic archaeon isolated from deep marine cold seep.</title>
        <authorList>
            <person name="Chen Y.-W."/>
            <person name="Chen S.-C."/>
            <person name="Teng N.-H."/>
            <person name="Lai M.-C."/>
        </authorList>
    </citation>
    <scope>NUCLEOTIDE SEQUENCE</scope>
    <source>
        <strain evidence="2">FWC-SCC1</strain>
    </source>
</reference>
<protein>
    <submittedName>
        <fullName evidence="2">Group II intron reverse transcriptase/maturase</fullName>
        <ecNumber evidence="2">2.7.7.49</ecNumber>
    </submittedName>
</protein>
<evidence type="ECO:0000259" key="1">
    <source>
        <dbReference type="PROSITE" id="PS50878"/>
    </source>
</evidence>
<dbReference type="GO" id="GO:0003964">
    <property type="term" value="F:RNA-directed DNA polymerase activity"/>
    <property type="evidence" value="ECO:0007669"/>
    <property type="project" value="UniProtKB-KW"/>
</dbReference>
<feature type="domain" description="Reverse transcriptase" evidence="1">
    <location>
        <begin position="102"/>
        <end position="329"/>
    </location>
</feature>
<gene>
    <name evidence="2" type="primary">ltrA</name>
    <name evidence="2" type="ORF">FGU65_11350</name>
</gene>
<dbReference type="PANTHER" id="PTHR34047">
    <property type="entry name" value="NUCLEAR INTRON MATURASE 1, MITOCHONDRIAL-RELATED"/>
    <property type="match status" value="1"/>
</dbReference>
<keyword evidence="3" id="KW-1185">Reference proteome</keyword>
<keyword evidence="2" id="KW-0548">Nucleotidyltransferase</keyword>
<proteinExistence type="predicted"/>
<name>A0ABT8MC25_9EURY</name>
<evidence type="ECO:0000313" key="2">
    <source>
        <dbReference type="EMBL" id="MDN7025478.1"/>
    </source>
</evidence>
<keyword evidence="2" id="KW-0808">Transferase</keyword>
<dbReference type="EC" id="2.7.7.49" evidence="2"/>
<sequence>MPVKVCRSTTPNGEKHTDKELARQWNSIDWDTVRSDVNRLQTRIAKATQEGKWNLVKRLSYLLTHSRSAKLYAVRIVTQNKGKRTPGVDGDLWTTASAKMRAALSLTDKQYRAQPLRRVYIPKPGKTTKRPISIPTMYDRAMQALYALALQPVAETTADPRSFGFRLFRCAQDASRYAFTCLGSKGSTPWILEGDIKGCFDTIAHDWLMKNIPINRSVLTQFLRAGFIFERALYPTDKGTPQGGLISPLLANMTLDGMEKTLAARFPKVNVHFIRYADDFLVTAPTKEIAEEACNSIQAFLAERGLELSAEKTVITHIDDGFDFLGYNFRKYKGTLLVKPSRKSIKAITEKIKAIVKKARAWTQDQLIRALNPVIRGWANYHRHNAAKETFRRLDAYVWAVTWKWGKRRHPNKGFKWIARKYWHAVGTRNWVFRTNENTLQLFSDITIKRHVMPKLNANPYLDRNYFLDRRERMQRQTPWIQTRLSFFALPPDTRVVERVSVLR</sequence>
<dbReference type="Proteomes" id="UP001168338">
    <property type="component" value="Unassembled WGS sequence"/>
</dbReference>
<dbReference type="InterPro" id="IPR043128">
    <property type="entry name" value="Rev_trsase/Diguanyl_cyclase"/>
</dbReference>
<organism evidence="2 3">
    <name type="scientific">Methanoculleus frigidifontis</name>
    <dbReference type="NCBI Taxonomy" id="2584085"/>
    <lineage>
        <taxon>Archaea</taxon>
        <taxon>Methanobacteriati</taxon>
        <taxon>Methanobacteriota</taxon>
        <taxon>Stenosarchaea group</taxon>
        <taxon>Methanomicrobia</taxon>
        <taxon>Methanomicrobiales</taxon>
        <taxon>Methanomicrobiaceae</taxon>
        <taxon>Methanoculleus</taxon>
    </lineage>
</organism>
<dbReference type="InterPro" id="IPR025960">
    <property type="entry name" value="RVT_N"/>
</dbReference>
<dbReference type="CDD" id="cd01651">
    <property type="entry name" value="RT_G2_intron"/>
    <property type="match status" value="1"/>
</dbReference>
<dbReference type="InterPro" id="IPR051083">
    <property type="entry name" value="GrpII_Intron_Splice-Mob/Def"/>
</dbReference>
<dbReference type="InterPro" id="IPR013597">
    <property type="entry name" value="Mat_intron_G2"/>
</dbReference>
<dbReference type="PANTHER" id="PTHR34047:SF8">
    <property type="entry name" value="PROTEIN YKFC"/>
    <property type="match status" value="1"/>
</dbReference>
<dbReference type="Gene3D" id="3.30.70.270">
    <property type="match status" value="1"/>
</dbReference>
<accession>A0ABT8MC25</accession>
<dbReference type="NCBIfam" id="TIGR04416">
    <property type="entry name" value="group_II_RT_mat"/>
    <property type="match status" value="1"/>
</dbReference>
<dbReference type="PROSITE" id="PS50878">
    <property type="entry name" value="RT_POL"/>
    <property type="match status" value="1"/>
</dbReference>
<dbReference type="InterPro" id="IPR000477">
    <property type="entry name" value="RT_dom"/>
</dbReference>
<dbReference type="Pfam" id="PF13655">
    <property type="entry name" value="RVT_N"/>
    <property type="match status" value="1"/>
</dbReference>
<comment type="caution">
    <text evidence="2">The sequence shown here is derived from an EMBL/GenBank/DDBJ whole genome shotgun (WGS) entry which is preliminary data.</text>
</comment>
<dbReference type="SUPFAM" id="SSF56672">
    <property type="entry name" value="DNA/RNA polymerases"/>
    <property type="match status" value="1"/>
</dbReference>
<dbReference type="Pfam" id="PF00078">
    <property type="entry name" value="RVT_1"/>
    <property type="match status" value="1"/>
</dbReference>
<evidence type="ECO:0000313" key="3">
    <source>
        <dbReference type="Proteomes" id="UP001168338"/>
    </source>
</evidence>
<dbReference type="Pfam" id="PF08388">
    <property type="entry name" value="GIIM"/>
    <property type="match status" value="1"/>
</dbReference>